<dbReference type="HOGENOM" id="CLU_1585531_0_0_11"/>
<evidence type="ECO:0000313" key="2">
    <source>
        <dbReference type="EMBL" id="AIJ22768.1"/>
    </source>
</evidence>
<sequence length="165" mass="17256">MPGMNIIEEHRSTLRAGDTTFSIEVTAVPGGGRDALADRLVIRVGAAGSEGEPVADSQIEVAAGAAATLGSVLSETLRHHAALPDPGGRRGRDRPAGQGKPWTPELERRWIAGESVADIARELARSPGGIRARLPRVGCDPERRGEYLPDPPSMRAVPEGSGDAA</sequence>
<evidence type="ECO:0000256" key="1">
    <source>
        <dbReference type="SAM" id="MobiDB-lite"/>
    </source>
</evidence>
<dbReference type="Proteomes" id="UP000062973">
    <property type="component" value="Chromosome"/>
</dbReference>
<gene>
    <name evidence="2" type="ORF">AMETH_2676</name>
</gene>
<feature type="region of interest" description="Disordered" evidence="1">
    <location>
        <begin position="78"/>
        <end position="105"/>
    </location>
</feature>
<dbReference type="PATRIC" id="fig|1068978.7.peg.2863"/>
<dbReference type="STRING" id="1068978.AMETH_2676"/>
<evidence type="ECO:0008006" key="4">
    <source>
        <dbReference type="Google" id="ProtNLM"/>
    </source>
</evidence>
<organism evidence="2 3">
    <name type="scientific">Amycolatopsis methanolica 239</name>
    <dbReference type="NCBI Taxonomy" id="1068978"/>
    <lineage>
        <taxon>Bacteria</taxon>
        <taxon>Bacillati</taxon>
        <taxon>Actinomycetota</taxon>
        <taxon>Actinomycetes</taxon>
        <taxon>Pseudonocardiales</taxon>
        <taxon>Pseudonocardiaceae</taxon>
        <taxon>Amycolatopsis</taxon>
        <taxon>Amycolatopsis methanolica group</taxon>
    </lineage>
</organism>
<proteinExistence type="predicted"/>
<accession>A0A076MPB3</accession>
<dbReference type="EMBL" id="CP009110">
    <property type="protein sequence ID" value="AIJ22768.1"/>
    <property type="molecule type" value="Genomic_DNA"/>
</dbReference>
<keyword evidence="3" id="KW-1185">Reference proteome</keyword>
<feature type="region of interest" description="Disordered" evidence="1">
    <location>
        <begin position="130"/>
        <end position="165"/>
    </location>
</feature>
<name>A0A076MPB3_AMYME</name>
<protein>
    <recommendedName>
        <fullName evidence="4">Helix-turn-helix domain containing protein</fullName>
    </recommendedName>
</protein>
<dbReference type="KEGG" id="amq:AMETH_2676"/>
<dbReference type="AlphaFoldDB" id="A0A076MPB3"/>
<reference evidence="2 3" key="1">
    <citation type="submission" date="2014-07" db="EMBL/GenBank/DDBJ databases">
        <title>Whole Genome Sequence of the Amycolatopsis methanolica 239.</title>
        <authorList>
            <person name="Tang B."/>
        </authorList>
    </citation>
    <scope>NUCLEOTIDE SEQUENCE [LARGE SCALE GENOMIC DNA]</scope>
    <source>
        <strain evidence="2 3">239</strain>
    </source>
</reference>
<evidence type="ECO:0000313" key="3">
    <source>
        <dbReference type="Proteomes" id="UP000062973"/>
    </source>
</evidence>